<accession>A0A7W7RU71</accession>
<dbReference type="InterPro" id="IPR036271">
    <property type="entry name" value="Tet_transcr_reg_TetR-rel_C_sf"/>
</dbReference>
<dbReference type="InterPro" id="IPR004111">
    <property type="entry name" value="Repressor_TetR_C"/>
</dbReference>
<dbReference type="Gene3D" id="1.10.357.10">
    <property type="entry name" value="Tetracycline Repressor, domain 2"/>
    <property type="match status" value="1"/>
</dbReference>
<keyword evidence="1" id="KW-0805">Transcription regulation</keyword>
<dbReference type="Proteomes" id="UP000534286">
    <property type="component" value="Unassembled WGS sequence"/>
</dbReference>
<organism evidence="4 5">
    <name type="scientific">Streptosporangium album</name>
    <dbReference type="NCBI Taxonomy" id="47479"/>
    <lineage>
        <taxon>Bacteria</taxon>
        <taxon>Bacillati</taxon>
        <taxon>Actinomycetota</taxon>
        <taxon>Actinomycetes</taxon>
        <taxon>Streptosporangiales</taxon>
        <taxon>Streptosporangiaceae</taxon>
        <taxon>Streptosporangium</taxon>
    </lineage>
</organism>
<evidence type="ECO:0000313" key="5">
    <source>
        <dbReference type="Proteomes" id="UP000534286"/>
    </source>
</evidence>
<proteinExistence type="predicted"/>
<protein>
    <recommendedName>
        <fullName evidence="3">Tetracycline repressor TetR C-terminal domain-containing protein</fullName>
    </recommendedName>
</protein>
<dbReference type="GO" id="GO:0045892">
    <property type="term" value="P:negative regulation of DNA-templated transcription"/>
    <property type="evidence" value="ECO:0007669"/>
    <property type="project" value="InterPro"/>
</dbReference>
<feature type="domain" description="Tetracycline repressor TetR C-terminal" evidence="3">
    <location>
        <begin position="39"/>
        <end position="193"/>
    </location>
</feature>
<keyword evidence="5" id="KW-1185">Reference proteome</keyword>
<evidence type="ECO:0000313" key="4">
    <source>
        <dbReference type="EMBL" id="MBB4938299.1"/>
    </source>
</evidence>
<keyword evidence="2" id="KW-0804">Transcription</keyword>
<evidence type="ECO:0000259" key="3">
    <source>
        <dbReference type="Pfam" id="PF02909"/>
    </source>
</evidence>
<evidence type="ECO:0000256" key="1">
    <source>
        <dbReference type="ARBA" id="ARBA00023015"/>
    </source>
</evidence>
<dbReference type="Gene3D" id="1.10.10.60">
    <property type="entry name" value="Homeodomain-like"/>
    <property type="match status" value="1"/>
</dbReference>
<dbReference type="AlphaFoldDB" id="A0A7W7RU71"/>
<gene>
    <name evidence="4" type="ORF">FHR32_002604</name>
</gene>
<comment type="caution">
    <text evidence="4">The sequence shown here is derived from an EMBL/GenBank/DDBJ whole genome shotgun (WGS) entry which is preliminary data.</text>
</comment>
<dbReference type="EMBL" id="JACHJU010000001">
    <property type="protein sequence ID" value="MBB4938299.1"/>
    <property type="molecule type" value="Genomic_DNA"/>
</dbReference>
<dbReference type="Pfam" id="PF02909">
    <property type="entry name" value="TetR_C_1"/>
    <property type="match status" value="1"/>
</dbReference>
<dbReference type="SUPFAM" id="SSF48498">
    <property type="entry name" value="Tetracyclin repressor-like, C-terminal domain"/>
    <property type="match status" value="1"/>
</dbReference>
<name>A0A7W7RU71_9ACTN</name>
<evidence type="ECO:0000256" key="2">
    <source>
        <dbReference type="ARBA" id="ARBA00023163"/>
    </source>
</evidence>
<reference evidence="4 5" key="1">
    <citation type="submission" date="2020-08" db="EMBL/GenBank/DDBJ databases">
        <title>Sequencing the genomes of 1000 actinobacteria strains.</title>
        <authorList>
            <person name="Klenk H.-P."/>
        </authorList>
    </citation>
    <scope>NUCLEOTIDE SEQUENCE [LARGE SCALE GENOMIC DNA]</scope>
    <source>
        <strain evidence="4 5">DSM 43023</strain>
    </source>
</reference>
<sequence length="206" mass="22154">MRSLGKRLESAATAVYWHVKNKDNLIRLAGDEVWNEIELPDLDALDWRTAATTMATGLHTMLTRHPWLGQAFASHLFYGPGKARHDDHSLAIYEMAGFAGAEADQAAATVFIFVLGSALAASATISLTRRLGRDGGNAEELLRDTVAQAGEVAMQFPRLRSRIGTAAASDYAAVPDNSFEFGLKTILDGLEDRIAASRPSSGHGAD</sequence>